<evidence type="ECO:0000256" key="3">
    <source>
        <dbReference type="ARBA" id="ARBA00023002"/>
    </source>
</evidence>
<dbReference type="EMBL" id="PDLN01000008">
    <property type="protein sequence ID" value="RDW78467.1"/>
    <property type="molecule type" value="Genomic_DNA"/>
</dbReference>
<dbReference type="PANTHER" id="PTHR10209:SF881">
    <property type="entry name" value="FI07970P-RELATED"/>
    <property type="match status" value="1"/>
</dbReference>
<feature type="domain" description="Fe2OG dioxygenase" evidence="6">
    <location>
        <begin position="204"/>
        <end position="309"/>
    </location>
</feature>
<proteinExistence type="inferred from homology"/>
<dbReference type="InterPro" id="IPR027443">
    <property type="entry name" value="IPNS-like_sf"/>
</dbReference>
<sequence>MATQKAPNRVYYIAGGYEQSRPILTGSAAKKTFNTIPIVDVSNVFSSSLEERQAVAKEVGRAAEEVGFFYAVNPPVSKAKMDKAFEAIKKFFDQSDEEKLKYHVDKSPAVKGFHPFDKEKVDAARRESFGFGNDYTEPEQHVTKVAPLGTVHLNQWPDETIPELRKVMYEYYREVYDFGKKMIQIFALALGLEENELDNLFKYPLTDVTVQHYPAQAEPTAAKEILYAHADYGALTFLLQNDPSDKVPGLEVLNANGVWVPCPPMDHAYVINTGNYLEVLSNSRFPSTVHRVFSDSSVPRFSLPFFLSPDPSAVIVPHPRLVPAGEKPRYEPHDVGARHVKGMMYARPEHPYVKKLAALGLAEKDYRYELLSQPMLAGLAE</sequence>
<name>A0A3D8RWP1_9HELO</name>
<evidence type="ECO:0000259" key="6">
    <source>
        <dbReference type="PROSITE" id="PS51471"/>
    </source>
</evidence>
<evidence type="ECO:0000256" key="5">
    <source>
        <dbReference type="RuleBase" id="RU003682"/>
    </source>
</evidence>
<dbReference type="GO" id="GO:0016491">
    <property type="term" value="F:oxidoreductase activity"/>
    <property type="evidence" value="ECO:0007669"/>
    <property type="project" value="UniProtKB-KW"/>
</dbReference>
<gene>
    <name evidence="7" type="ORF">BP5796_06319</name>
</gene>
<keyword evidence="4 5" id="KW-0408">Iron</keyword>
<evidence type="ECO:0000256" key="2">
    <source>
        <dbReference type="ARBA" id="ARBA00022723"/>
    </source>
</evidence>
<evidence type="ECO:0000313" key="7">
    <source>
        <dbReference type="EMBL" id="RDW78467.1"/>
    </source>
</evidence>
<evidence type="ECO:0000256" key="4">
    <source>
        <dbReference type="ARBA" id="ARBA00023004"/>
    </source>
</evidence>
<dbReference type="InterPro" id="IPR005123">
    <property type="entry name" value="Oxoglu/Fe-dep_dioxygenase_dom"/>
</dbReference>
<dbReference type="AlphaFoldDB" id="A0A3D8RWP1"/>
<dbReference type="InterPro" id="IPR026992">
    <property type="entry name" value="DIOX_N"/>
</dbReference>
<evidence type="ECO:0000256" key="1">
    <source>
        <dbReference type="ARBA" id="ARBA00008056"/>
    </source>
</evidence>
<dbReference type="PROSITE" id="PS51471">
    <property type="entry name" value="FE2OG_OXY"/>
    <property type="match status" value="1"/>
</dbReference>
<dbReference type="PRINTS" id="PR00682">
    <property type="entry name" value="IPNSYNTHASE"/>
</dbReference>
<reference evidence="7 8" key="1">
    <citation type="journal article" date="2018" name="IMA Fungus">
        <title>IMA Genome-F 9: Draft genome sequence of Annulohypoxylon stygium, Aspergillus mulundensis, Berkeleyomyces basicola (syn. Thielaviopsis basicola), Ceratocystis smalleyi, two Cercospora beticola strains, Coleophoma cylindrospora, Fusarium fracticaudum, Phialophora cf. hyalina, and Morchella septimelata.</title>
        <authorList>
            <person name="Wingfield B.D."/>
            <person name="Bills G.F."/>
            <person name="Dong Y."/>
            <person name="Huang W."/>
            <person name="Nel W.J."/>
            <person name="Swalarsk-Parry B.S."/>
            <person name="Vaghefi N."/>
            <person name="Wilken P.M."/>
            <person name="An Z."/>
            <person name="de Beer Z.W."/>
            <person name="De Vos L."/>
            <person name="Chen L."/>
            <person name="Duong T.A."/>
            <person name="Gao Y."/>
            <person name="Hammerbacher A."/>
            <person name="Kikkert J.R."/>
            <person name="Li Y."/>
            <person name="Li H."/>
            <person name="Li K."/>
            <person name="Li Q."/>
            <person name="Liu X."/>
            <person name="Ma X."/>
            <person name="Naidoo K."/>
            <person name="Pethybridge S.J."/>
            <person name="Sun J."/>
            <person name="Steenkamp E.T."/>
            <person name="van der Nest M.A."/>
            <person name="van Wyk S."/>
            <person name="Wingfield M.J."/>
            <person name="Xiong C."/>
            <person name="Yue Q."/>
            <person name="Zhang X."/>
        </authorList>
    </citation>
    <scope>NUCLEOTIDE SEQUENCE [LARGE SCALE GENOMIC DNA]</scope>
    <source>
        <strain evidence="7 8">BP5796</strain>
    </source>
</reference>
<dbReference type="Gene3D" id="2.60.120.330">
    <property type="entry name" value="B-lactam Antibiotic, Isopenicillin N Synthase, Chain"/>
    <property type="match status" value="1"/>
</dbReference>
<organism evidence="7 8">
    <name type="scientific">Coleophoma crateriformis</name>
    <dbReference type="NCBI Taxonomy" id="565419"/>
    <lineage>
        <taxon>Eukaryota</taxon>
        <taxon>Fungi</taxon>
        <taxon>Dikarya</taxon>
        <taxon>Ascomycota</taxon>
        <taxon>Pezizomycotina</taxon>
        <taxon>Leotiomycetes</taxon>
        <taxon>Helotiales</taxon>
        <taxon>Dermateaceae</taxon>
        <taxon>Coleophoma</taxon>
    </lineage>
</organism>
<dbReference type="OrthoDB" id="288590at2759"/>
<comment type="similarity">
    <text evidence="1 5">Belongs to the iron/ascorbate-dependent oxidoreductase family.</text>
</comment>
<evidence type="ECO:0000313" key="8">
    <source>
        <dbReference type="Proteomes" id="UP000256328"/>
    </source>
</evidence>
<dbReference type="Pfam" id="PF14226">
    <property type="entry name" value="DIOX_N"/>
    <property type="match status" value="1"/>
</dbReference>
<comment type="caution">
    <text evidence="7">The sequence shown here is derived from an EMBL/GenBank/DDBJ whole genome shotgun (WGS) entry which is preliminary data.</text>
</comment>
<dbReference type="Pfam" id="PF03171">
    <property type="entry name" value="2OG-FeII_Oxy"/>
    <property type="match status" value="1"/>
</dbReference>
<dbReference type="GO" id="GO:0046872">
    <property type="term" value="F:metal ion binding"/>
    <property type="evidence" value="ECO:0007669"/>
    <property type="project" value="UniProtKB-KW"/>
</dbReference>
<dbReference type="SUPFAM" id="SSF51197">
    <property type="entry name" value="Clavaminate synthase-like"/>
    <property type="match status" value="1"/>
</dbReference>
<keyword evidence="2 5" id="KW-0479">Metal-binding</keyword>
<keyword evidence="3 5" id="KW-0560">Oxidoreductase</keyword>
<dbReference type="PANTHER" id="PTHR10209">
    <property type="entry name" value="OXIDOREDUCTASE, 2OG-FE II OXYGENASE FAMILY PROTEIN"/>
    <property type="match status" value="1"/>
</dbReference>
<dbReference type="Proteomes" id="UP000256328">
    <property type="component" value="Unassembled WGS sequence"/>
</dbReference>
<accession>A0A3D8RWP1</accession>
<dbReference type="GO" id="GO:0044283">
    <property type="term" value="P:small molecule biosynthetic process"/>
    <property type="evidence" value="ECO:0007669"/>
    <property type="project" value="UniProtKB-ARBA"/>
</dbReference>
<keyword evidence="8" id="KW-1185">Reference proteome</keyword>
<dbReference type="InterPro" id="IPR044861">
    <property type="entry name" value="IPNS-like_FE2OG_OXY"/>
</dbReference>
<protein>
    <recommendedName>
        <fullName evidence="6">Fe2OG dioxygenase domain-containing protein</fullName>
    </recommendedName>
</protein>